<dbReference type="Pfam" id="PF21075">
    <property type="entry name" value="GDH_ACT1"/>
    <property type="match status" value="1"/>
</dbReference>
<evidence type="ECO:0000259" key="2">
    <source>
        <dbReference type="Pfam" id="PF05088"/>
    </source>
</evidence>
<sequence>MSALAAVVPTSESVVAILDQLSGRLSGARLKEARTFAEGVLGRVADDDLAGRSQGDWAALILDLLEFVRARATGKAKIRVFNPTLAEHGWDSPHTVIQIVNDDMPFLVDSVGMAIAAHGAVAHTLIHPVVLASRDPGGHLLALGSGVSESVIHVEIDRQPEVEQLRRLKETLERALVDVRLSVTDWAAMRQRIVELSSGLSGEPGPAGADEVAEIRAFLDWVGDDHFTFLGYREYEVASVDGDEVLRAIPGTGLGILRGDIVGATPRSISSLAANDAETEGANRVLIITKTNARATVHRVGNMDYIGLLRFDAQGKVVGERRFIGLFTSGAYMRRPQDVPLVRTKVAEVMQRSGLRPDSHSGKALKHILETLPRDELFQCSTDELYSIATGILGLHERSRTRLFLRRDRFGRFFSALAFIPRDRFNTGVRERIEAMLLQALQGQTIDTQVQVGDSTLARLHMVIRPPFGVRPQFDTVALEAEMARIVRNWHDELRDILVQRHGDDLGLRLATRYQRALPAAYVEQVPPEIAAADLLAISHLGNEDDLRLNLYHAPGDREGALRFKLYRMGQAITLSEALPMMENMGLRVLAEHPYEMEVAGSLISIQDFEIAFPEHVDVDLEVSHRFFEEAFEAVWRGRAESDSFNRLIIGARLFWREVAVLRAYAKYLQQVGTPFSQSYIEQTLNRYPVLARLLIEVFQAKFDPARVDEPAEETQRWQGVVERAMGRLSRTDTERAQIPALVEARGMGPAVFERAIVEAVKTLLEEVGSLDEDRILRSLMAAIHATLRTNFYQLAEDGRPHDYISFKFDPARLIEAPKPRPYREIFVYSPRIEGTHLRFGPVARGGLRWSDRREDFRTEVLGLVKAQMVKNTVIVPVGAKGGFIVKRPPASGDRDAMLAEGVSCYRSFINGLLDITDNLVDGKPVPPKNVVRHDGDDPYLVVAADKGTATFSDIANSVSAEHDFWLGDAFASGGSYGYDHKGMGITARGAWESVKRHFRALGVDCQKEDFTCVGIGDMSGDVFGNGMLLSEHIRLVAAFDHRHIFIDPQPDSARGFKERKRLFNVPRSSWDDYDRSLISEGGGIWPRSAKTIPLSPQAREALGIADDVTSLTPNELMKAILKAPVGLLWNGGIGTYVKASSESHADVGDRANTPLRVDGRELRCKVVGEGGNLGMTQLGRIEAARAGVLLNTDFIDNSAGVDTSDHEVNIKILLNELVQRGVLSLDERNALLVEMTDEVAQLVLNDNYRQNQAISLMERMGVARLGSKQHFVRTLEAQGKLDRAIEYLPSDAEFEERRARGEGLTRPELAVLLSYSKIELFERLLESDVPEDPHLSAELARYFPKPIQERYGRELEQHRLRREIIATAVTNSIVNRMGSTFVLRMQEDTGQTPAQIAKAYSIAREILDARALWADIDALDGKVTDAVQVDALMRIWQLLRSMTRWLLNLPGDKLVIANAVARYAPGLAELRSGLGKLVSASEREAISADASNWQERGVPKALAAQLAGLSHLAAALDIVEVAAERGLPVGKVAEVYFQVGDTLHLKWLMDRVEDLPVTGRWHAHARGSLRDELFAQHRALTAQILAGAAKPDGNGRKLVEAWFTGDDPGLRFTLGMLADMRNQLGMDYPTVMVAVHRLAQLVNAGRR</sequence>
<dbReference type="EMBL" id="SMAF01000001">
    <property type="protein sequence ID" value="TCT01367.1"/>
    <property type="molecule type" value="Genomic_DNA"/>
</dbReference>
<feature type="domain" description="NAD-glutamate dehydrogenase ACT3" evidence="6">
    <location>
        <begin position="546"/>
        <end position="622"/>
    </location>
</feature>
<dbReference type="GO" id="GO:0004069">
    <property type="term" value="F:L-aspartate:2-oxoglutarate aminotransferase activity"/>
    <property type="evidence" value="ECO:0007669"/>
    <property type="project" value="InterPro"/>
</dbReference>
<keyword evidence="1" id="KW-0560">Oxidoreductase</keyword>
<dbReference type="PANTHER" id="PTHR43403:SF1">
    <property type="entry name" value="NAD-SPECIFIC GLUTAMATE DEHYDROGENASE"/>
    <property type="match status" value="1"/>
</dbReference>
<evidence type="ECO:0000259" key="3">
    <source>
        <dbReference type="Pfam" id="PF21074"/>
    </source>
</evidence>
<dbReference type="Pfam" id="PF05088">
    <property type="entry name" value="Bac_GDH_CD"/>
    <property type="match status" value="1"/>
</dbReference>
<evidence type="ECO:0000313" key="8">
    <source>
        <dbReference type="Proteomes" id="UP000294599"/>
    </source>
</evidence>
<dbReference type="SUPFAM" id="SSF53223">
    <property type="entry name" value="Aminoacid dehydrogenase-like, N-terminal domain"/>
    <property type="match status" value="1"/>
</dbReference>
<feature type="domain" description="NAD-glutamate dehydrogenase N-terminal ACT1" evidence="4">
    <location>
        <begin position="36"/>
        <end position="172"/>
    </location>
</feature>
<dbReference type="Pfam" id="PF21076">
    <property type="entry name" value="GDH_ACT2"/>
    <property type="match status" value="1"/>
</dbReference>
<name>A0A4R3LSX6_9GAMM</name>
<comment type="caution">
    <text evidence="7">The sequence shown here is derived from an EMBL/GenBank/DDBJ whole genome shotgun (WGS) entry which is preliminary data.</text>
</comment>
<dbReference type="InterPro" id="IPR049062">
    <property type="entry name" value="NAD_Glu_DH_ACT2"/>
</dbReference>
<dbReference type="Pfam" id="PF21077">
    <property type="entry name" value="GDH_ACT3"/>
    <property type="match status" value="1"/>
</dbReference>
<dbReference type="InterPro" id="IPR049064">
    <property type="entry name" value="NAD_Glu_DH_ACT3"/>
</dbReference>
<dbReference type="Pfam" id="PF21074">
    <property type="entry name" value="GDH_C"/>
    <property type="match status" value="1"/>
</dbReference>
<dbReference type="PIRSF" id="PIRSF036761">
    <property type="entry name" value="GDH_Mll4104"/>
    <property type="match status" value="1"/>
</dbReference>
<feature type="domain" description="NAD-glutamate dehydrogenase ACT2" evidence="5">
    <location>
        <begin position="402"/>
        <end position="491"/>
    </location>
</feature>
<dbReference type="OrthoDB" id="9758052at2"/>
<dbReference type="SUPFAM" id="SSF51735">
    <property type="entry name" value="NAD(P)-binding Rossmann-fold domains"/>
    <property type="match status" value="1"/>
</dbReference>
<dbReference type="RefSeq" id="WP_132577163.1">
    <property type="nucleotide sequence ID" value="NZ_JBHLWF010000005.1"/>
</dbReference>
<gene>
    <name evidence="7" type="ORF">EDC25_101234</name>
</gene>
<dbReference type="InterPro" id="IPR048381">
    <property type="entry name" value="GDH_C"/>
</dbReference>
<evidence type="ECO:0000259" key="4">
    <source>
        <dbReference type="Pfam" id="PF21075"/>
    </source>
</evidence>
<dbReference type="InterPro" id="IPR007780">
    <property type="entry name" value="NAD_Glu_DH_bac"/>
</dbReference>
<accession>A0A4R3LSX6</accession>
<dbReference type="InterPro" id="IPR046346">
    <property type="entry name" value="Aminoacid_DH-like_N_sf"/>
</dbReference>
<organism evidence="7 8">
    <name type="scientific">Pseudofulvimonas gallinarii</name>
    <dbReference type="NCBI Taxonomy" id="634155"/>
    <lineage>
        <taxon>Bacteria</taxon>
        <taxon>Pseudomonadati</taxon>
        <taxon>Pseudomonadota</taxon>
        <taxon>Gammaproteobacteria</taxon>
        <taxon>Lysobacterales</taxon>
        <taxon>Rhodanobacteraceae</taxon>
        <taxon>Pseudofulvimonas</taxon>
    </lineage>
</organism>
<dbReference type="InterPro" id="IPR049059">
    <property type="entry name" value="NAD_Glu_DH_HM1"/>
</dbReference>
<evidence type="ECO:0000259" key="5">
    <source>
        <dbReference type="Pfam" id="PF21076"/>
    </source>
</evidence>
<evidence type="ECO:0000256" key="1">
    <source>
        <dbReference type="ARBA" id="ARBA00023002"/>
    </source>
</evidence>
<dbReference type="InterPro" id="IPR028971">
    <property type="entry name" value="NAD-GDH_cat"/>
</dbReference>
<feature type="domain" description="NAD-glutamate dehydrogenase catalytic" evidence="2">
    <location>
        <begin position="761"/>
        <end position="1257"/>
    </location>
</feature>
<dbReference type="PANTHER" id="PTHR43403">
    <property type="entry name" value="NAD-SPECIFIC GLUTAMATE DEHYDROGENASE"/>
    <property type="match status" value="1"/>
</dbReference>
<dbReference type="Pfam" id="PF21078">
    <property type="entry name" value="GDH_HM3"/>
    <property type="match status" value="1"/>
</dbReference>
<dbReference type="Gene3D" id="3.40.50.720">
    <property type="entry name" value="NAD(P)-binding Rossmann-like Domain"/>
    <property type="match status" value="1"/>
</dbReference>
<dbReference type="InterPro" id="IPR049056">
    <property type="entry name" value="NAD_Glu_DH_HM3"/>
</dbReference>
<evidence type="ECO:0000259" key="6">
    <source>
        <dbReference type="Pfam" id="PF21077"/>
    </source>
</evidence>
<dbReference type="GO" id="GO:0004352">
    <property type="term" value="F:glutamate dehydrogenase (NAD+) activity"/>
    <property type="evidence" value="ECO:0007669"/>
    <property type="project" value="InterPro"/>
</dbReference>
<dbReference type="Pfam" id="PF21079">
    <property type="entry name" value="GDH_HM2"/>
    <property type="match status" value="1"/>
</dbReference>
<evidence type="ECO:0000313" key="7">
    <source>
        <dbReference type="EMBL" id="TCT01367.1"/>
    </source>
</evidence>
<dbReference type="Pfam" id="PF21073">
    <property type="entry name" value="GDH_HM1"/>
    <property type="match status" value="1"/>
</dbReference>
<dbReference type="InterPro" id="IPR036291">
    <property type="entry name" value="NAD(P)-bd_dom_sf"/>
</dbReference>
<dbReference type="InterPro" id="IPR049058">
    <property type="entry name" value="NAD_Glu_DH_HM2"/>
</dbReference>
<proteinExistence type="predicted"/>
<feature type="domain" description="NAD-specific glutamate dehydrogenase C-terminal" evidence="3">
    <location>
        <begin position="1302"/>
        <end position="1640"/>
    </location>
</feature>
<dbReference type="GO" id="GO:0006538">
    <property type="term" value="P:L-glutamate catabolic process"/>
    <property type="evidence" value="ECO:0007669"/>
    <property type="project" value="InterPro"/>
</dbReference>
<dbReference type="InterPro" id="IPR024727">
    <property type="entry name" value="NAD_Glu_DH_N_ACT1"/>
</dbReference>
<dbReference type="Proteomes" id="UP000294599">
    <property type="component" value="Unassembled WGS sequence"/>
</dbReference>
<reference evidence="7 8" key="1">
    <citation type="submission" date="2019-03" db="EMBL/GenBank/DDBJ databases">
        <title>Genomic Encyclopedia of Type Strains, Phase IV (KMG-IV): sequencing the most valuable type-strain genomes for metagenomic binning, comparative biology and taxonomic classification.</title>
        <authorList>
            <person name="Goeker M."/>
        </authorList>
    </citation>
    <scope>NUCLEOTIDE SEQUENCE [LARGE SCALE GENOMIC DNA]</scope>
    <source>
        <strain evidence="7 8">DSM 21944</strain>
    </source>
</reference>
<protein>
    <submittedName>
        <fullName evidence="7">Glutamate dehydrogenase (NAD)</fullName>
    </submittedName>
</protein>
<keyword evidence="8" id="KW-1185">Reference proteome</keyword>